<dbReference type="AlphaFoldDB" id="A0A915E2T1"/>
<reference evidence="7" key="1">
    <citation type="submission" date="2022-11" db="UniProtKB">
        <authorList>
            <consortium name="WormBaseParasite"/>
        </authorList>
    </citation>
    <scope>IDENTIFICATION</scope>
</reference>
<protein>
    <submittedName>
        <fullName evidence="7">Armadillo-like helical domain-containing protein</fullName>
    </submittedName>
</protein>
<evidence type="ECO:0000313" key="6">
    <source>
        <dbReference type="Proteomes" id="UP000887574"/>
    </source>
</evidence>
<name>A0A915E2T1_9BILA</name>
<evidence type="ECO:0000313" key="7">
    <source>
        <dbReference type="WBParaSite" id="jg25246"/>
    </source>
</evidence>
<dbReference type="PANTHER" id="PTHR13608">
    <property type="entry name" value="ARMADILLO-LIKE HELICAL DOMAIN-CONTAINING PROTEIN 3"/>
    <property type="match status" value="1"/>
</dbReference>
<evidence type="ECO:0000256" key="1">
    <source>
        <dbReference type="ARBA" id="ARBA00004370"/>
    </source>
</evidence>
<evidence type="ECO:0000256" key="2">
    <source>
        <dbReference type="ARBA" id="ARBA00022692"/>
    </source>
</evidence>
<keyword evidence="4" id="KW-0472">Membrane</keyword>
<evidence type="ECO:0000256" key="4">
    <source>
        <dbReference type="ARBA" id="ARBA00023136"/>
    </source>
</evidence>
<dbReference type="GO" id="GO:0016020">
    <property type="term" value="C:membrane"/>
    <property type="evidence" value="ECO:0007669"/>
    <property type="project" value="UniProtKB-SubCell"/>
</dbReference>
<keyword evidence="2" id="KW-0812">Transmembrane</keyword>
<dbReference type="GO" id="GO:0005829">
    <property type="term" value="C:cytosol"/>
    <property type="evidence" value="ECO:0007669"/>
    <property type="project" value="TreeGrafter"/>
</dbReference>
<dbReference type="Pfam" id="PF08427">
    <property type="entry name" value="ARMH3_C"/>
    <property type="match status" value="1"/>
</dbReference>
<keyword evidence="3" id="KW-1133">Transmembrane helix</keyword>
<evidence type="ECO:0000259" key="5">
    <source>
        <dbReference type="SMART" id="SM01158"/>
    </source>
</evidence>
<dbReference type="PANTHER" id="PTHR13608:SF3">
    <property type="entry name" value="ARMADILLO-LIKE HELICAL DOMAIN-CONTAINING PROTEIN 3"/>
    <property type="match status" value="1"/>
</dbReference>
<dbReference type="WBParaSite" id="jg25246">
    <property type="protein sequence ID" value="jg25246"/>
    <property type="gene ID" value="jg25246"/>
</dbReference>
<keyword evidence="6" id="KW-1185">Reference proteome</keyword>
<dbReference type="Proteomes" id="UP000887574">
    <property type="component" value="Unplaced"/>
</dbReference>
<evidence type="ECO:0000256" key="3">
    <source>
        <dbReference type="ARBA" id="ARBA00022989"/>
    </source>
</evidence>
<dbReference type="SMART" id="SM01158">
    <property type="entry name" value="DUF1741"/>
    <property type="match status" value="1"/>
</dbReference>
<proteinExistence type="predicted"/>
<feature type="domain" description="Armadillo-like helical" evidence="5">
    <location>
        <begin position="365"/>
        <end position="608"/>
    </location>
</feature>
<dbReference type="InterPro" id="IPR039868">
    <property type="entry name" value="ARMD3-like"/>
</dbReference>
<organism evidence="6 7">
    <name type="scientific">Ditylenchus dipsaci</name>
    <dbReference type="NCBI Taxonomy" id="166011"/>
    <lineage>
        <taxon>Eukaryota</taxon>
        <taxon>Metazoa</taxon>
        <taxon>Ecdysozoa</taxon>
        <taxon>Nematoda</taxon>
        <taxon>Chromadorea</taxon>
        <taxon>Rhabditida</taxon>
        <taxon>Tylenchina</taxon>
        <taxon>Tylenchomorpha</taxon>
        <taxon>Sphaerularioidea</taxon>
        <taxon>Anguinidae</taxon>
        <taxon>Anguininae</taxon>
        <taxon>Ditylenchus</taxon>
    </lineage>
</organism>
<comment type="subcellular location">
    <subcellularLocation>
        <location evidence="1">Membrane</location>
    </subcellularLocation>
</comment>
<dbReference type="InterPro" id="IPR013636">
    <property type="entry name" value="ARMH3_C"/>
</dbReference>
<sequence>MKNTSPKIVGLYQCIFVKKNTEEINWSEFFLIKPNIPGLVQVFDSVLSNFTEDSLLQRNISILLAKCTDNIEQQSSIVKTNNACVTLAVLIEKLSATPNFDIVSIFTENVLQNLCQCLCQKLSDAEITDETTKKCLIKLIFVISCCKSDIWKNKSLSYFSEDDLVFETLSCVFAQPQLYGQYVLECSMKVMVALLFYTDTYSMDNGIISRLSVIQDNFVLKSITDYIESWISRQNTKYETALVEPALVSSLSSKVFNLFSNDDGSQSRINICPQEIICVAFLPCQRHCIYCSFQRFFIFSYILLVYFSDFKSDLSKENAKMCLLIIWNICSDSFGLSIVHDQQMFSPVSLYHPASLKRRASFDHQNSAITIALCECIFSLLTDFSNYHLMLKFPFEHYHIMLSIVHKILIYQKRTKFRIKQWNAPFDALIKLIDYISRHFVRLGDLSSFQASLFCCLLIKTKRFQLANRALIVINFFITYGDNFLPDTIAYDFLYYEIARQSEVFCRLNSIAESTQASVQTGSSLGELSGRLINQLTNILAIVRHIRPKLESHSLLDPNAEEVIKIVQESFEDLTLKLYEGMETIERCENVDCQRYLFSIVENTMGRVKVSWSQENSVL</sequence>
<accession>A0A915E2T1</accession>